<keyword evidence="3" id="KW-0732">Signal</keyword>
<dbReference type="EMBL" id="VZZK01000036">
    <property type="protein sequence ID" value="KAB1074554.1"/>
    <property type="molecule type" value="Genomic_DNA"/>
</dbReference>
<dbReference type="PANTHER" id="PTHR41542">
    <property type="entry name" value="BLL5807 PROTEIN"/>
    <property type="match status" value="1"/>
</dbReference>
<dbReference type="SUPFAM" id="SSF54427">
    <property type="entry name" value="NTF2-like"/>
    <property type="match status" value="1"/>
</dbReference>
<evidence type="ECO:0000259" key="4">
    <source>
        <dbReference type="SMART" id="SM00978"/>
    </source>
</evidence>
<keyword evidence="2" id="KW-1133">Transmembrane helix</keyword>
<keyword evidence="2" id="KW-0472">Membrane</keyword>
<dbReference type="Proteomes" id="UP000474159">
    <property type="component" value="Unassembled WGS sequence"/>
</dbReference>
<reference evidence="5 6" key="1">
    <citation type="submission" date="2019-09" db="EMBL/GenBank/DDBJ databases">
        <title>YIM 48816 draft genome.</title>
        <authorList>
            <person name="Jiang L."/>
        </authorList>
    </citation>
    <scope>NUCLEOTIDE SEQUENCE [LARGE SCALE GENOMIC DNA]</scope>
    <source>
        <strain evidence="5 6">YIM 48816</strain>
    </source>
</reference>
<evidence type="ECO:0000256" key="3">
    <source>
        <dbReference type="SAM" id="SignalP"/>
    </source>
</evidence>
<dbReference type="PANTHER" id="PTHR41542:SF1">
    <property type="entry name" value="BLL5807 PROTEIN"/>
    <property type="match status" value="1"/>
</dbReference>
<protein>
    <recommendedName>
        <fullName evidence="4">Tim44-like domain-containing protein</fullName>
    </recommendedName>
</protein>
<gene>
    <name evidence="5" type="ORF">F6X53_25535</name>
</gene>
<keyword evidence="2" id="KW-0812">Transmembrane</keyword>
<keyword evidence="6" id="KW-1185">Reference proteome</keyword>
<comment type="caution">
    <text evidence="5">The sequence shown here is derived from an EMBL/GenBank/DDBJ whole genome shotgun (WGS) entry which is preliminary data.</text>
</comment>
<feature type="compositionally biased region" description="Low complexity" evidence="1">
    <location>
        <begin position="40"/>
        <end position="61"/>
    </location>
</feature>
<feature type="compositionally biased region" description="Gly residues" evidence="1">
    <location>
        <begin position="171"/>
        <end position="200"/>
    </location>
</feature>
<dbReference type="Pfam" id="PF04280">
    <property type="entry name" value="Tim44"/>
    <property type="match status" value="1"/>
</dbReference>
<accession>A0A6L3SR47</accession>
<proteinExistence type="predicted"/>
<feature type="chain" id="PRO_5026835330" description="Tim44-like domain-containing protein" evidence="3">
    <location>
        <begin position="31"/>
        <end position="339"/>
    </location>
</feature>
<evidence type="ECO:0000313" key="5">
    <source>
        <dbReference type="EMBL" id="KAB1074554.1"/>
    </source>
</evidence>
<organism evidence="5 6">
    <name type="scientific">Methylobacterium soli</name>
    <dbReference type="NCBI Taxonomy" id="553447"/>
    <lineage>
        <taxon>Bacteria</taxon>
        <taxon>Pseudomonadati</taxon>
        <taxon>Pseudomonadota</taxon>
        <taxon>Alphaproteobacteria</taxon>
        <taxon>Hyphomicrobiales</taxon>
        <taxon>Methylobacteriaceae</taxon>
        <taxon>Methylobacterium</taxon>
    </lineage>
</organism>
<evidence type="ECO:0000256" key="2">
    <source>
        <dbReference type="SAM" id="Phobius"/>
    </source>
</evidence>
<feature type="transmembrane region" description="Helical" evidence="2">
    <location>
        <begin position="91"/>
        <end position="112"/>
    </location>
</feature>
<dbReference type="Gene3D" id="3.10.450.240">
    <property type="match status" value="1"/>
</dbReference>
<dbReference type="InterPro" id="IPR032710">
    <property type="entry name" value="NTF2-like_dom_sf"/>
</dbReference>
<sequence>MLTSTTRRKRTATILALAAALTVAAPVVEARPGGGGSAGSRGSRTFNAPSATTTAPGAAAPIQRSQTQPGPGMSNPGMQAPAQGRRFGGGFMAGLLGAGLLGALIGGGFFGGLGGIASFLGLILQVGLLVLLVSFAVRWFRRRQGQPAGAGAPYARTGLDNGPGAPNQGLGNAGPGLGASGPGASGPGASGLGGMMGGGAQRPVQQRQIQIGPNDFQSFERLLGEVQDAYSHEDKVGLRNLATPEMAGYFEEELQANAARGIVNRISNVKLLQGDLSEAWGEGSSEYATVAMRYALNDVKLDRNTNRVVETEPAEATELWTFVRQPGRPWILSAIQQTS</sequence>
<feature type="transmembrane region" description="Helical" evidence="2">
    <location>
        <begin position="119"/>
        <end position="140"/>
    </location>
</feature>
<dbReference type="OrthoDB" id="9780873at2"/>
<feature type="region of interest" description="Disordered" evidence="1">
    <location>
        <begin position="147"/>
        <end position="200"/>
    </location>
</feature>
<evidence type="ECO:0000313" key="6">
    <source>
        <dbReference type="Proteomes" id="UP000474159"/>
    </source>
</evidence>
<feature type="region of interest" description="Disordered" evidence="1">
    <location>
        <begin position="31"/>
        <end position="83"/>
    </location>
</feature>
<evidence type="ECO:0000256" key="1">
    <source>
        <dbReference type="SAM" id="MobiDB-lite"/>
    </source>
</evidence>
<dbReference type="SMART" id="SM00978">
    <property type="entry name" value="Tim44"/>
    <property type="match status" value="1"/>
</dbReference>
<dbReference type="InterPro" id="IPR007379">
    <property type="entry name" value="Tim44-like_dom"/>
</dbReference>
<dbReference type="AlphaFoldDB" id="A0A6L3SR47"/>
<dbReference type="RefSeq" id="WP_151003634.1">
    <property type="nucleotide sequence ID" value="NZ_BPQY01000444.1"/>
</dbReference>
<feature type="domain" description="Tim44-like" evidence="4">
    <location>
        <begin position="197"/>
        <end position="337"/>
    </location>
</feature>
<feature type="signal peptide" evidence="3">
    <location>
        <begin position="1"/>
        <end position="30"/>
    </location>
</feature>
<name>A0A6L3SR47_9HYPH</name>